<keyword evidence="8" id="KW-1185">Reference proteome</keyword>
<dbReference type="RefSeq" id="WP_128227088.1">
    <property type="nucleotide sequence ID" value="NZ_SACR01000001.1"/>
</dbReference>
<dbReference type="GO" id="GO:0070043">
    <property type="term" value="F:rRNA (guanine-N7-)-methyltransferase activity"/>
    <property type="evidence" value="ECO:0007669"/>
    <property type="project" value="UniProtKB-UniRule"/>
</dbReference>
<evidence type="ECO:0000256" key="6">
    <source>
        <dbReference type="HAMAP-Rule" id="MF_00074"/>
    </source>
</evidence>
<reference evidence="7 8" key="1">
    <citation type="submission" date="2019-01" db="EMBL/GenBank/DDBJ databases">
        <authorList>
            <person name="Chen W.-M."/>
        </authorList>
    </citation>
    <scope>NUCLEOTIDE SEQUENCE [LARGE SCALE GENOMIC DNA]</scope>
    <source>
        <strain evidence="7 8">KYPY4</strain>
    </source>
</reference>
<evidence type="ECO:0000256" key="5">
    <source>
        <dbReference type="ARBA" id="ARBA00022691"/>
    </source>
</evidence>
<dbReference type="EMBL" id="SACR01000001">
    <property type="protein sequence ID" value="RVU49452.1"/>
    <property type="molecule type" value="Genomic_DNA"/>
</dbReference>
<comment type="function">
    <text evidence="6">Specifically methylates the N7 position of guanine in position 527 of 16S rRNA.</text>
</comment>
<dbReference type="HAMAP" id="MF_00074">
    <property type="entry name" value="16SrRNA_methyltr_G"/>
    <property type="match status" value="1"/>
</dbReference>
<dbReference type="EC" id="2.1.1.170" evidence="6"/>
<dbReference type="GO" id="GO:0005829">
    <property type="term" value="C:cytosol"/>
    <property type="evidence" value="ECO:0007669"/>
    <property type="project" value="TreeGrafter"/>
</dbReference>
<evidence type="ECO:0000256" key="1">
    <source>
        <dbReference type="ARBA" id="ARBA00022490"/>
    </source>
</evidence>
<proteinExistence type="inferred from homology"/>
<feature type="binding site" evidence="6">
    <location>
        <begin position="131"/>
        <end position="132"/>
    </location>
    <ligand>
        <name>S-adenosyl-L-methionine</name>
        <dbReference type="ChEBI" id="CHEBI:59789"/>
    </ligand>
</feature>
<keyword evidence="3 6" id="KW-0489">Methyltransferase</keyword>
<feature type="binding site" evidence="6">
    <location>
        <position position="145"/>
    </location>
    <ligand>
        <name>S-adenosyl-L-methionine</name>
        <dbReference type="ChEBI" id="CHEBI:59789"/>
    </ligand>
</feature>
<accession>A0A437RS07</accession>
<keyword evidence="1 6" id="KW-0963">Cytoplasm</keyword>
<dbReference type="InterPro" id="IPR029063">
    <property type="entry name" value="SAM-dependent_MTases_sf"/>
</dbReference>
<evidence type="ECO:0000256" key="3">
    <source>
        <dbReference type="ARBA" id="ARBA00022603"/>
    </source>
</evidence>
<dbReference type="SUPFAM" id="SSF53335">
    <property type="entry name" value="S-adenosyl-L-methionine-dependent methyltransferases"/>
    <property type="match status" value="1"/>
</dbReference>
<comment type="catalytic activity">
    <reaction evidence="6">
        <text>guanosine(527) in 16S rRNA + S-adenosyl-L-methionine = N(7)-methylguanosine(527) in 16S rRNA + S-adenosyl-L-homocysteine</text>
        <dbReference type="Rhea" id="RHEA:42732"/>
        <dbReference type="Rhea" id="RHEA-COMP:10209"/>
        <dbReference type="Rhea" id="RHEA-COMP:10210"/>
        <dbReference type="ChEBI" id="CHEBI:57856"/>
        <dbReference type="ChEBI" id="CHEBI:59789"/>
        <dbReference type="ChEBI" id="CHEBI:74269"/>
        <dbReference type="ChEBI" id="CHEBI:74480"/>
        <dbReference type="EC" id="2.1.1.170"/>
    </reaction>
</comment>
<organism evidence="7 8">
    <name type="scientific">Rubrivivax rivuli</name>
    <dbReference type="NCBI Taxonomy" id="1862385"/>
    <lineage>
        <taxon>Bacteria</taxon>
        <taxon>Pseudomonadati</taxon>
        <taxon>Pseudomonadota</taxon>
        <taxon>Betaproteobacteria</taxon>
        <taxon>Burkholderiales</taxon>
        <taxon>Sphaerotilaceae</taxon>
        <taxon>Rubrivivax</taxon>
    </lineage>
</organism>
<feature type="binding site" evidence="6">
    <location>
        <position position="80"/>
    </location>
    <ligand>
        <name>S-adenosyl-L-methionine</name>
        <dbReference type="ChEBI" id="CHEBI:59789"/>
    </ligand>
</feature>
<protein>
    <recommendedName>
        <fullName evidence="6">Ribosomal RNA small subunit methyltransferase G</fullName>
        <ecNumber evidence="6">2.1.1.170</ecNumber>
    </recommendedName>
    <alternativeName>
        <fullName evidence="6">16S rRNA 7-methylguanosine methyltransferase</fullName>
        <shortName evidence="6">16S rRNA m7G methyltransferase</shortName>
    </alternativeName>
</protein>
<feature type="binding site" evidence="6">
    <location>
        <position position="85"/>
    </location>
    <ligand>
        <name>S-adenosyl-L-methionine</name>
        <dbReference type="ChEBI" id="CHEBI:59789"/>
    </ligand>
</feature>
<dbReference type="Pfam" id="PF02527">
    <property type="entry name" value="GidB"/>
    <property type="match status" value="1"/>
</dbReference>
<name>A0A437RS07_9BURK</name>
<keyword evidence="4 6" id="KW-0808">Transferase</keyword>
<dbReference type="AlphaFoldDB" id="A0A437RS07"/>
<evidence type="ECO:0000256" key="4">
    <source>
        <dbReference type="ARBA" id="ARBA00022679"/>
    </source>
</evidence>
<sequence length="212" mass="22781">MSSHLDEIAALCAACGLNPDGRQLQALADYLALLQRWNATYNLTAVRDPAAMLTQHLADCLAVVPPLQRHAEGGRLLDVGSGGGLPGVVIATLLPAWSVTCVDAVGKKMAFVRQVAGTLPLPNLRAEHTRIEQLKQPPYDLITSRAFASLADFTRLTRPHLAPGGVWMAMKGRAPDEEAAELPADVNVFHVEQLVVPGLEAQRCLVWMRPAG</sequence>
<dbReference type="PANTHER" id="PTHR31760:SF0">
    <property type="entry name" value="S-ADENOSYL-L-METHIONINE-DEPENDENT METHYLTRANSFERASES SUPERFAMILY PROTEIN"/>
    <property type="match status" value="1"/>
</dbReference>
<comment type="caution">
    <text evidence="6">Lacks conserved residue(s) required for the propagation of feature annotation.</text>
</comment>
<dbReference type="NCBIfam" id="TIGR00138">
    <property type="entry name" value="rsmG_gidB"/>
    <property type="match status" value="1"/>
</dbReference>
<dbReference type="PANTHER" id="PTHR31760">
    <property type="entry name" value="S-ADENOSYL-L-METHIONINE-DEPENDENT METHYLTRANSFERASES SUPERFAMILY PROTEIN"/>
    <property type="match status" value="1"/>
</dbReference>
<evidence type="ECO:0000313" key="7">
    <source>
        <dbReference type="EMBL" id="RVU49452.1"/>
    </source>
</evidence>
<gene>
    <name evidence="6 7" type="primary">rsmG</name>
    <name evidence="7" type="ORF">EOE66_02465</name>
</gene>
<dbReference type="Gene3D" id="3.40.50.150">
    <property type="entry name" value="Vaccinia Virus protein VP39"/>
    <property type="match status" value="1"/>
</dbReference>
<comment type="caution">
    <text evidence="7">The sequence shown here is derived from an EMBL/GenBank/DDBJ whole genome shotgun (WGS) entry which is preliminary data.</text>
</comment>
<evidence type="ECO:0000313" key="8">
    <source>
        <dbReference type="Proteomes" id="UP000285575"/>
    </source>
</evidence>
<dbReference type="Proteomes" id="UP000285575">
    <property type="component" value="Unassembled WGS sequence"/>
</dbReference>
<dbReference type="InterPro" id="IPR003682">
    <property type="entry name" value="rRNA_ssu_MeTfrase_G"/>
</dbReference>
<comment type="subcellular location">
    <subcellularLocation>
        <location evidence="6">Cytoplasm</location>
    </subcellularLocation>
</comment>
<dbReference type="OrthoDB" id="9808773at2"/>
<keyword evidence="2 6" id="KW-0698">rRNA processing</keyword>
<dbReference type="CDD" id="cd02440">
    <property type="entry name" value="AdoMet_MTases"/>
    <property type="match status" value="1"/>
</dbReference>
<keyword evidence="5 6" id="KW-0949">S-adenosyl-L-methionine</keyword>
<comment type="similarity">
    <text evidence="6">Belongs to the methyltransferase superfamily. RNA methyltransferase RsmG family.</text>
</comment>
<dbReference type="PIRSF" id="PIRSF003078">
    <property type="entry name" value="GidB"/>
    <property type="match status" value="1"/>
</dbReference>
<evidence type="ECO:0000256" key="2">
    <source>
        <dbReference type="ARBA" id="ARBA00022552"/>
    </source>
</evidence>